<evidence type="ECO:0000313" key="2">
    <source>
        <dbReference type="Proteomes" id="UP000002586"/>
    </source>
</evidence>
<dbReference type="SUPFAM" id="SSF89733">
    <property type="entry name" value="L-sulfolactate dehydrogenase-like"/>
    <property type="match status" value="1"/>
</dbReference>
<name>A0L5R4_MAGMM</name>
<reference evidence="2" key="1">
    <citation type="journal article" date="2009" name="Appl. Environ. Microbiol.">
        <title>Complete genome sequence of the chemolithoautotrophic marine magnetotactic coccus strain MC-1.</title>
        <authorList>
            <person name="Schubbe S."/>
            <person name="Williams T.J."/>
            <person name="Xie G."/>
            <person name="Kiss H.E."/>
            <person name="Brettin T.S."/>
            <person name="Martinez D."/>
            <person name="Ross C.A."/>
            <person name="Schuler D."/>
            <person name="Cox B.L."/>
            <person name="Nealson K.H."/>
            <person name="Bazylinski D.A."/>
        </authorList>
    </citation>
    <scope>NUCLEOTIDE SEQUENCE [LARGE SCALE GENOMIC DNA]</scope>
    <source>
        <strain evidence="2">ATCC BAA-1437 / JCM 17883 / MC-1</strain>
    </source>
</reference>
<evidence type="ECO:0000313" key="1">
    <source>
        <dbReference type="EMBL" id="ABK43307.1"/>
    </source>
</evidence>
<reference evidence="1 2" key="2">
    <citation type="journal article" date="2012" name="Int. J. Syst. Evol. Microbiol.">
        <title>Magnetococcus marinus gen. nov., sp. nov., a marine, magnetotactic bacterium that represents a novel lineage (Magnetococcaceae fam. nov.; Magnetococcales ord. nov.) at the base of the Alphaproteobacteria.</title>
        <authorList>
            <person name="Bazylinski D.A."/>
            <person name="Williams T.J."/>
            <person name="Lefevre C.T."/>
            <person name="Berg R.J."/>
            <person name="Zhang C.L."/>
            <person name="Bowser S.S."/>
            <person name="Dean A.J."/>
            <person name="Beveridge T.J."/>
        </authorList>
    </citation>
    <scope>NUCLEOTIDE SEQUENCE [LARGE SCALE GENOMIC DNA]</scope>
    <source>
        <strain evidence="2">ATCC BAA-1437 / JCM 17883 / MC-1</strain>
    </source>
</reference>
<dbReference type="HOGENOM" id="CLU_2880560_0_0_5"/>
<dbReference type="InterPro" id="IPR036111">
    <property type="entry name" value="Mal/L-sulfo/L-lacto_DH-like_sf"/>
</dbReference>
<keyword evidence="2" id="KW-1185">Reference proteome</keyword>
<dbReference type="EMBL" id="CP000471">
    <property type="protein sequence ID" value="ABK43307.1"/>
    <property type="molecule type" value="Genomic_DNA"/>
</dbReference>
<dbReference type="STRING" id="156889.Mmc1_0786"/>
<dbReference type="AlphaFoldDB" id="A0L5R4"/>
<organism evidence="1 2">
    <name type="scientific">Magnetococcus marinus (strain ATCC BAA-1437 / JCM 17883 / MC-1)</name>
    <dbReference type="NCBI Taxonomy" id="156889"/>
    <lineage>
        <taxon>Bacteria</taxon>
        <taxon>Pseudomonadati</taxon>
        <taxon>Pseudomonadota</taxon>
        <taxon>Magnetococcia</taxon>
        <taxon>Magnetococcales</taxon>
        <taxon>Magnetococcaceae</taxon>
        <taxon>Magnetococcus</taxon>
    </lineage>
</organism>
<protein>
    <submittedName>
        <fullName evidence="1">Uncharacterized protein</fullName>
    </submittedName>
</protein>
<dbReference type="RefSeq" id="WP_011712467.1">
    <property type="nucleotide sequence ID" value="NC_008576.1"/>
</dbReference>
<dbReference type="KEGG" id="mgm:Mmc1_0786"/>
<dbReference type="Proteomes" id="UP000002586">
    <property type="component" value="Chromosome"/>
</dbReference>
<dbReference type="GO" id="GO:0016491">
    <property type="term" value="F:oxidoreductase activity"/>
    <property type="evidence" value="ECO:0007669"/>
    <property type="project" value="InterPro"/>
</dbReference>
<proteinExistence type="predicted"/>
<sequence>MNGKPLSEARDADLRHAQVAMERAARRARELAARTGTGVVVMHEGRIVTERPTLEDIEREQQQ</sequence>
<gene>
    <name evidence="1" type="ordered locus">Mmc1_0786</name>
</gene>
<accession>A0L5R4</accession>